<evidence type="ECO:0000259" key="2">
    <source>
        <dbReference type="Pfam" id="PF14368"/>
    </source>
</evidence>
<keyword evidence="3" id="KW-1185">Reference proteome</keyword>
<evidence type="ECO:0000313" key="4">
    <source>
        <dbReference type="RefSeq" id="XP_020090342.1"/>
    </source>
</evidence>
<dbReference type="GeneID" id="109711613"/>
<dbReference type="Pfam" id="PF14368">
    <property type="entry name" value="LTP_2"/>
    <property type="match status" value="1"/>
</dbReference>
<dbReference type="InterPro" id="IPR036312">
    <property type="entry name" value="Bifun_inhib/LTP/seed_sf"/>
</dbReference>
<reference evidence="3" key="1">
    <citation type="journal article" date="2015" name="Nat. Genet.">
        <title>The pineapple genome and the evolution of CAM photosynthesis.</title>
        <authorList>
            <person name="Ming R."/>
            <person name="VanBuren R."/>
            <person name="Wai C.M."/>
            <person name="Tang H."/>
            <person name="Schatz M.C."/>
            <person name="Bowers J.E."/>
            <person name="Lyons E."/>
            <person name="Wang M.L."/>
            <person name="Chen J."/>
            <person name="Biggers E."/>
            <person name="Zhang J."/>
            <person name="Huang L."/>
            <person name="Zhang L."/>
            <person name="Miao W."/>
            <person name="Zhang J."/>
            <person name="Ye Z."/>
            <person name="Miao C."/>
            <person name="Lin Z."/>
            <person name="Wang H."/>
            <person name="Zhou H."/>
            <person name="Yim W.C."/>
            <person name="Priest H.D."/>
            <person name="Zheng C."/>
            <person name="Woodhouse M."/>
            <person name="Edger P.P."/>
            <person name="Guyot R."/>
            <person name="Guo H.B."/>
            <person name="Guo H."/>
            <person name="Zheng G."/>
            <person name="Singh R."/>
            <person name="Sharma A."/>
            <person name="Min X."/>
            <person name="Zheng Y."/>
            <person name="Lee H."/>
            <person name="Gurtowski J."/>
            <person name="Sedlazeck F.J."/>
            <person name="Harkess A."/>
            <person name="McKain M.R."/>
            <person name="Liao Z."/>
            <person name="Fang J."/>
            <person name="Liu J."/>
            <person name="Zhang X."/>
            <person name="Zhang Q."/>
            <person name="Hu W."/>
            <person name="Qin Y."/>
            <person name="Wang K."/>
            <person name="Chen L.Y."/>
            <person name="Shirley N."/>
            <person name="Lin Y.R."/>
            <person name="Liu L.Y."/>
            <person name="Hernandez A.G."/>
            <person name="Wright C.L."/>
            <person name="Bulone V."/>
            <person name="Tuskan G.A."/>
            <person name="Heath K."/>
            <person name="Zee F."/>
            <person name="Moore P.H."/>
            <person name="Sunkar R."/>
            <person name="Leebens-Mack J.H."/>
            <person name="Mockler T."/>
            <person name="Bennetzen J.L."/>
            <person name="Freeling M."/>
            <person name="Sankoff D."/>
            <person name="Paterson A.H."/>
            <person name="Zhu X."/>
            <person name="Yang X."/>
            <person name="Smith J.A."/>
            <person name="Cushman J.C."/>
            <person name="Paull R.E."/>
            <person name="Yu Q."/>
        </authorList>
    </citation>
    <scope>NUCLEOTIDE SEQUENCE [LARGE SCALE GENOMIC DNA]</scope>
    <source>
        <strain evidence="3">cv. F153</strain>
    </source>
</reference>
<feature type="domain" description="Bifunctional inhibitor/plant lipid transfer protein/seed storage helical" evidence="2">
    <location>
        <begin position="20"/>
        <end position="104"/>
    </location>
</feature>
<dbReference type="Proteomes" id="UP000515123">
    <property type="component" value="Linkage group 6"/>
</dbReference>
<dbReference type="AlphaFoldDB" id="A0A6P5F3Y0"/>
<dbReference type="RefSeq" id="XP_020090342.1">
    <property type="nucleotide sequence ID" value="XM_020234753.1"/>
</dbReference>
<dbReference type="OrthoDB" id="678486at2759"/>
<dbReference type="Gene3D" id="1.10.110.10">
    <property type="entry name" value="Plant lipid-transfer and hydrophobic proteins"/>
    <property type="match status" value="1"/>
</dbReference>
<reference evidence="4" key="2">
    <citation type="submission" date="2025-08" db="UniProtKB">
        <authorList>
            <consortium name="RefSeq"/>
        </authorList>
    </citation>
    <scope>IDENTIFICATION</scope>
    <source>
        <tissue evidence="4">Leaf</tissue>
    </source>
</reference>
<accession>A0A6P5F3Y0</accession>
<keyword evidence="1" id="KW-0732">Signal</keyword>
<gene>
    <name evidence="4" type="primary">LOC109711613</name>
</gene>
<dbReference type="InterPro" id="IPR016140">
    <property type="entry name" value="Bifunc_inhib/LTP/seed_store"/>
</dbReference>
<evidence type="ECO:0000256" key="1">
    <source>
        <dbReference type="SAM" id="SignalP"/>
    </source>
</evidence>
<name>A0A6P5F3Y0_ANACO</name>
<feature type="signal peptide" evidence="1">
    <location>
        <begin position="1"/>
        <end position="25"/>
    </location>
</feature>
<sequence>MAKTVSYFATLVLILVAIQVCDVTSDQCEDQREALIGDCTMFVIKGSYATPFPPSQQCCTTIQKSDWTCPCKLVNSELRKYISMEKVIALNKFCGRPLKPGSKCGDYVIPMPSPAPSPS</sequence>
<dbReference type="PANTHER" id="PTHR33286">
    <property type="entry name" value="BIFUNCTIONAL INHIBITOR/LIPID-TRANSFER PROTEIN/SEED STORAGE 2S ALBUMIN SUPERFAMILY PROTEIN"/>
    <property type="match status" value="1"/>
</dbReference>
<evidence type="ECO:0000313" key="3">
    <source>
        <dbReference type="Proteomes" id="UP000515123"/>
    </source>
</evidence>
<proteinExistence type="predicted"/>
<feature type="chain" id="PRO_5027939037" evidence="1">
    <location>
        <begin position="26"/>
        <end position="119"/>
    </location>
</feature>
<protein>
    <submittedName>
        <fullName evidence="4">Lipid-transfer protein DIR1</fullName>
    </submittedName>
</protein>
<dbReference type="SUPFAM" id="SSF47699">
    <property type="entry name" value="Bifunctional inhibitor/lipid-transfer protein/seed storage 2S albumin"/>
    <property type="match status" value="1"/>
</dbReference>
<organism evidence="3 4">
    <name type="scientific">Ananas comosus</name>
    <name type="common">Pineapple</name>
    <name type="synonym">Ananas ananas</name>
    <dbReference type="NCBI Taxonomy" id="4615"/>
    <lineage>
        <taxon>Eukaryota</taxon>
        <taxon>Viridiplantae</taxon>
        <taxon>Streptophyta</taxon>
        <taxon>Embryophyta</taxon>
        <taxon>Tracheophyta</taxon>
        <taxon>Spermatophyta</taxon>
        <taxon>Magnoliopsida</taxon>
        <taxon>Liliopsida</taxon>
        <taxon>Poales</taxon>
        <taxon>Bromeliaceae</taxon>
        <taxon>Bromelioideae</taxon>
        <taxon>Ananas</taxon>
    </lineage>
</organism>
<dbReference type="PANTHER" id="PTHR33286:SF1">
    <property type="entry name" value="OS01G0800600 PROTEIN"/>
    <property type="match status" value="1"/>
</dbReference>